<keyword evidence="3" id="KW-1185">Reference proteome</keyword>
<accession>A0ABM7M322</accession>
<protein>
    <recommendedName>
        <fullName evidence="4">ABC-2 type transport system permease protein</fullName>
    </recommendedName>
</protein>
<dbReference type="Proteomes" id="UP000676967">
    <property type="component" value="Chromosome"/>
</dbReference>
<keyword evidence="1" id="KW-1133">Transmembrane helix</keyword>
<evidence type="ECO:0000256" key="1">
    <source>
        <dbReference type="SAM" id="Phobius"/>
    </source>
</evidence>
<organism evidence="2 3">
    <name type="scientific">Actinoplanes ianthinogenes</name>
    <dbReference type="NCBI Taxonomy" id="122358"/>
    <lineage>
        <taxon>Bacteria</taxon>
        <taxon>Bacillati</taxon>
        <taxon>Actinomycetota</taxon>
        <taxon>Actinomycetes</taxon>
        <taxon>Micromonosporales</taxon>
        <taxon>Micromonosporaceae</taxon>
        <taxon>Actinoplanes</taxon>
    </lineage>
</organism>
<proteinExistence type="predicted"/>
<sequence>MSTATLTPGRAWRIWRIIPLYQVVAYRGRFFLAPFMLVVQVYVYYLLWTAVYAGKDSVAGLDVRQAVSYATLAILLSRIRWTNRMVSKDSLPQRTREGTIVYWFLRPISPGRYYLFRALGDMGYGAAWAFVVYLFALATGMIDLPSSAAVGGVFLVSLVLGQAILYYLGQLVDLATFWLVSNTGLTRMYSFVQDLLSGVFVPLWFLPGWLLTVATALPFAATIHLPVSIYIGSIPLDRAAVPLAYACGWLLALAALTRFLWSRAARRVTSQGG</sequence>
<gene>
    <name evidence="2" type="ORF">Aiant_66370</name>
</gene>
<dbReference type="PANTHER" id="PTHR36832:SF1">
    <property type="entry name" value="SLR1174 PROTEIN"/>
    <property type="match status" value="1"/>
</dbReference>
<keyword evidence="1" id="KW-0812">Transmembrane</keyword>
<feature type="transmembrane region" description="Helical" evidence="1">
    <location>
        <begin position="30"/>
        <end position="51"/>
    </location>
</feature>
<keyword evidence="1" id="KW-0472">Membrane</keyword>
<feature type="transmembrane region" description="Helical" evidence="1">
    <location>
        <begin position="63"/>
        <end position="79"/>
    </location>
</feature>
<evidence type="ECO:0008006" key="4">
    <source>
        <dbReference type="Google" id="ProtNLM"/>
    </source>
</evidence>
<dbReference type="Pfam" id="PF06182">
    <property type="entry name" value="ABC2_membrane_6"/>
    <property type="match status" value="1"/>
</dbReference>
<reference evidence="2 3" key="1">
    <citation type="submission" date="2020-08" db="EMBL/GenBank/DDBJ databases">
        <title>Whole genome shotgun sequence of Actinoplanes ianthinogenes NBRC 13996.</title>
        <authorList>
            <person name="Komaki H."/>
            <person name="Tamura T."/>
        </authorList>
    </citation>
    <scope>NUCLEOTIDE SEQUENCE [LARGE SCALE GENOMIC DNA]</scope>
    <source>
        <strain evidence="2 3">NBRC 13996</strain>
    </source>
</reference>
<evidence type="ECO:0000313" key="2">
    <source>
        <dbReference type="EMBL" id="BCJ45980.1"/>
    </source>
</evidence>
<evidence type="ECO:0000313" key="3">
    <source>
        <dbReference type="Proteomes" id="UP000676967"/>
    </source>
</evidence>
<feature type="transmembrane region" description="Helical" evidence="1">
    <location>
        <begin position="122"/>
        <end position="142"/>
    </location>
</feature>
<dbReference type="PANTHER" id="PTHR36832">
    <property type="entry name" value="SLR1174 PROTEIN-RELATED"/>
    <property type="match status" value="1"/>
</dbReference>
<dbReference type="EMBL" id="AP023356">
    <property type="protein sequence ID" value="BCJ45980.1"/>
    <property type="molecule type" value="Genomic_DNA"/>
</dbReference>
<name>A0ABM7M322_9ACTN</name>
<feature type="transmembrane region" description="Helical" evidence="1">
    <location>
        <begin position="243"/>
        <end position="261"/>
    </location>
</feature>
<dbReference type="InterPro" id="IPR010390">
    <property type="entry name" value="ABC-2_transporter-like"/>
</dbReference>
<feature type="transmembrane region" description="Helical" evidence="1">
    <location>
        <begin position="213"/>
        <end position="231"/>
    </location>
</feature>
<dbReference type="RefSeq" id="WP_189332841.1">
    <property type="nucleotide sequence ID" value="NZ_AP023356.1"/>
</dbReference>